<dbReference type="PANTHER" id="PTHR11527">
    <property type="entry name" value="HEAT-SHOCK PROTEIN 20 FAMILY MEMBER"/>
    <property type="match status" value="1"/>
</dbReference>
<dbReference type="SUPFAM" id="SSF49764">
    <property type="entry name" value="HSP20-like chaperones"/>
    <property type="match status" value="1"/>
</dbReference>
<proteinExistence type="predicted"/>
<dbReference type="CDD" id="cd06464">
    <property type="entry name" value="ACD_sHsps-like"/>
    <property type="match status" value="1"/>
</dbReference>
<gene>
    <name evidence="2" type="ORF">S01H1_59364</name>
</gene>
<name>X0VSL4_9ZZZZ</name>
<comment type="caution">
    <text evidence="2">The sequence shown here is derived from an EMBL/GenBank/DDBJ whole genome shotgun (WGS) entry which is preliminary data.</text>
</comment>
<accession>X0VSL4</accession>
<dbReference type="PROSITE" id="PS01031">
    <property type="entry name" value="SHSP"/>
    <property type="match status" value="1"/>
</dbReference>
<evidence type="ECO:0000259" key="1">
    <source>
        <dbReference type="PROSITE" id="PS01031"/>
    </source>
</evidence>
<feature type="domain" description="SHSP" evidence="1">
    <location>
        <begin position="32"/>
        <end position="137"/>
    </location>
</feature>
<reference evidence="2" key="1">
    <citation type="journal article" date="2014" name="Front. Microbiol.">
        <title>High frequency of phylogenetically diverse reductive dehalogenase-homologous genes in deep subseafloor sedimentary metagenomes.</title>
        <authorList>
            <person name="Kawai M."/>
            <person name="Futagami T."/>
            <person name="Toyoda A."/>
            <person name="Takaki Y."/>
            <person name="Nishi S."/>
            <person name="Hori S."/>
            <person name="Arai W."/>
            <person name="Tsubouchi T."/>
            <person name="Morono Y."/>
            <person name="Uchiyama I."/>
            <person name="Ito T."/>
            <person name="Fujiyama A."/>
            <person name="Inagaki F."/>
            <person name="Takami H."/>
        </authorList>
    </citation>
    <scope>NUCLEOTIDE SEQUENCE</scope>
    <source>
        <strain evidence="2">Expedition CK06-06</strain>
    </source>
</reference>
<dbReference type="AlphaFoldDB" id="X0VSL4"/>
<dbReference type="Gene3D" id="2.60.40.790">
    <property type="match status" value="1"/>
</dbReference>
<dbReference type="Pfam" id="PF00011">
    <property type="entry name" value="HSP20"/>
    <property type="match status" value="1"/>
</dbReference>
<organism evidence="2">
    <name type="scientific">marine sediment metagenome</name>
    <dbReference type="NCBI Taxonomy" id="412755"/>
    <lineage>
        <taxon>unclassified sequences</taxon>
        <taxon>metagenomes</taxon>
        <taxon>ecological metagenomes</taxon>
    </lineage>
</organism>
<dbReference type="EMBL" id="BARS01038824">
    <property type="protein sequence ID" value="GAG14132.1"/>
    <property type="molecule type" value="Genomic_DNA"/>
</dbReference>
<sequence>MPADLPRRPSRFVALVEEMQLMFDSFQVSVEKRWPTWRPSMDLLEDEENFFVLIELPGVPQEKVEVSSSEYRLHVRGVRQPPEPHIGACHHYVEGHYGHFERVVMIPAPIDPVRVTSDVKDGLLTVTLPKKQENRIA</sequence>
<dbReference type="InterPro" id="IPR002068">
    <property type="entry name" value="A-crystallin/Hsp20_dom"/>
</dbReference>
<dbReference type="InterPro" id="IPR031107">
    <property type="entry name" value="Small_HSP"/>
</dbReference>
<protein>
    <recommendedName>
        <fullName evidence="1">SHSP domain-containing protein</fullName>
    </recommendedName>
</protein>
<dbReference type="InterPro" id="IPR008978">
    <property type="entry name" value="HSP20-like_chaperone"/>
</dbReference>
<evidence type="ECO:0000313" key="2">
    <source>
        <dbReference type="EMBL" id="GAG14132.1"/>
    </source>
</evidence>